<dbReference type="PANTHER" id="PTHR23331:SF1">
    <property type="entry name" value="WASH COMPLEX SUBUNIT 1"/>
    <property type="match status" value="1"/>
</dbReference>
<keyword evidence="3" id="KW-0175">Coiled coil</keyword>
<proteinExistence type="inferred from homology"/>
<keyword evidence="2" id="KW-0009">Actin-binding</keyword>
<reference evidence="6 7" key="1">
    <citation type="journal article" date="2024" name="Nat. Commun.">
        <title>Phylogenomics reveals the evolutionary origins of lichenization in chlorophyte algae.</title>
        <authorList>
            <person name="Puginier C."/>
            <person name="Libourel C."/>
            <person name="Otte J."/>
            <person name="Skaloud P."/>
            <person name="Haon M."/>
            <person name="Grisel S."/>
            <person name="Petersen M."/>
            <person name="Berrin J.G."/>
            <person name="Delaux P.M."/>
            <person name="Dal Grande F."/>
            <person name="Keller J."/>
        </authorList>
    </citation>
    <scope>NUCLEOTIDE SEQUENCE [LARGE SCALE GENOMIC DNA]</scope>
    <source>
        <strain evidence="6 7">SAG 216-7</strain>
    </source>
</reference>
<organism evidence="6 7">
    <name type="scientific">Coccomyxa subellipsoidea</name>
    <dbReference type="NCBI Taxonomy" id="248742"/>
    <lineage>
        <taxon>Eukaryota</taxon>
        <taxon>Viridiplantae</taxon>
        <taxon>Chlorophyta</taxon>
        <taxon>core chlorophytes</taxon>
        <taxon>Trebouxiophyceae</taxon>
        <taxon>Trebouxiophyceae incertae sedis</taxon>
        <taxon>Coccomyxaceae</taxon>
        <taxon>Coccomyxa</taxon>
    </lineage>
</organism>
<evidence type="ECO:0000256" key="2">
    <source>
        <dbReference type="ARBA" id="ARBA00023203"/>
    </source>
</evidence>
<comment type="caution">
    <text evidence="6">The sequence shown here is derived from an EMBL/GenBank/DDBJ whole genome shotgun (WGS) entry which is preliminary data.</text>
</comment>
<comment type="similarity">
    <text evidence="1">Belongs to the WASH1 family.</text>
</comment>
<feature type="compositionally biased region" description="Polar residues" evidence="4">
    <location>
        <begin position="275"/>
        <end position="287"/>
    </location>
</feature>
<dbReference type="InterPro" id="IPR028290">
    <property type="entry name" value="WASH1"/>
</dbReference>
<accession>A0ABR2YY26</accession>
<name>A0ABR2YY26_9CHLO</name>
<dbReference type="PANTHER" id="PTHR23331">
    <property type="entry name" value="CXYORF1"/>
    <property type="match status" value="1"/>
</dbReference>
<dbReference type="Proteomes" id="UP001491310">
    <property type="component" value="Unassembled WGS sequence"/>
</dbReference>
<feature type="compositionally biased region" description="Polar residues" evidence="4">
    <location>
        <begin position="318"/>
        <end position="334"/>
    </location>
</feature>
<gene>
    <name evidence="6" type="ORF">WJX75_004592</name>
</gene>
<evidence type="ECO:0000313" key="6">
    <source>
        <dbReference type="EMBL" id="KAK9916586.1"/>
    </source>
</evidence>
<evidence type="ECO:0000313" key="7">
    <source>
        <dbReference type="Proteomes" id="UP001491310"/>
    </source>
</evidence>
<feature type="domain" description="WASH1 WAHD" evidence="5">
    <location>
        <begin position="6"/>
        <end position="181"/>
    </location>
</feature>
<evidence type="ECO:0000256" key="1">
    <source>
        <dbReference type="ARBA" id="ARBA00005602"/>
    </source>
</evidence>
<sequence>MVCPEFIVPLTPQDLPPEETYEMINASLAALQQATDGVFTRIQNAVEDRRGRLEELLERLERIELKIGTLSKSNHPLAAQASALYPEIDALRDWHPLFPSKGSLGTHQKNSFGEVVPPPPQLPADDGGRVKGQDTAELLHFFKQAQATSSAITTQGGPTSIPENLTSATSLLRYGGNRAAFGAADMDSAADLMPAVSSSITMQKAQKSRRVVDLDRPSPPQPFSFQELPFPALSLPRTLPDLEASSQRSTSARSGNSRPESSRPRVPWDPAFTGRQLSQETRSSQAASEAGEPSGKAQGRASGSTKTPSEDRAGGQAPSGQATSGQATSRQQAAGQKRPPRSLPPSRGGSAEALDAQASGPPSLRMGGPLHFLEDPGSAGSQRRFAHIGDISSALDKHMDLGALGGVPSDLEHSIILRQRSLTSRASFEDAPH</sequence>
<feature type="region of interest" description="Disordered" evidence="4">
    <location>
        <begin position="205"/>
        <end position="229"/>
    </location>
</feature>
<dbReference type="Pfam" id="PF11945">
    <property type="entry name" value="WASH_WAHD"/>
    <property type="match status" value="1"/>
</dbReference>
<protein>
    <recommendedName>
        <fullName evidence="5">WASH1 WAHD domain-containing protein</fullName>
    </recommendedName>
</protein>
<evidence type="ECO:0000256" key="3">
    <source>
        <dbReference type="SAM" id="Coils"/>
    </source>
</evidence>
<feature type="compositionally biased region" description="Polar residues" evidence="4">
    <location>
        <begin position="244"/>
        <end position="259"/>
    </location>
</feature>
<dbReference type="EMBL" id="JALJOT010000003">
    <property type="protein sequence ID" value="KAK9916586.1"/>
    <property type="molecule type" value="Genomic_DNA"/>
</dbReference>
<evidence type="ECO:0000259" key="5">
    <source>
        <dbReference type="Pfam" id="PF11945"/>
    </source>
</evidence>
<feature type="region of interest" description="Disordered" evidence="4">
    <location>
        <begin position="242"/>
        <end position="381"/>
    </location>
</feature>
<dbReference type="InterPro" id="IPR021854">
    <property type="entry name" value="WASH1_WAHD"/>
</dbReference>
<evidence type="ECO:0000256" key="4">
    <source>
        <dbReference type="SAM" id="MobiDB-lite"/>
    </source>
</evidence>
<feature type="coiled-coil region" evidence="3">
    <location>
        <begin position="43"/>
        <end position="73"/>
    </location>
</feature>
<keyword evidence="7" id="KW-1185">Reference proteome</keyword>